<dbReference type="Proteomes" id="UP001202328">
    <property type="component" value="Unassembled WGS sequence"/>
</dbReference>
<protein>
    <recommendedName>
        <fullName evidence="1">DUF6570 domain-containing protein</fullName>
    </recommendedName>
</protein>
<keyword evidence="3" id="KW-1185">Reference proteome</keyword>
<evidence type="ECO:0000313" key="2">
    <source>
        <dbReference type="EMBL" id="KAI3857122.1"/>
    </source>
</evidence>
<reference evidence="2" key="1">
    <citation type="submission" date="2022-04" db="EMBL/GenBank/DDBJ databases">
        <title>A functionally conserved STORR gene fusion in Papaver species that diverged 16.8 million years ago.</title>
        <authorList>
            <person name="Catania T."/>
        </authorList>
    </citation>
    <scope>NUCLEOTIDE SEQUENCE</scope>
    <source>
        <strain evidence="2">S-188037</strain>
    </source>
</reference>
<dbReference type="AlphaFoldDB" id="A0AAD4S2R9"/>
<evidence type="ECO:0000259" key="1">
    <source>
        <dbReference type="Pfam" id="PF20209"/>
    </source>
</evidence>
<evidence type="ECO:0000313" key="3">
    <source>
        <dbReference type="Proteomes" id="UP001202328"/>
    </source>
</evidence>
<feature type="domain" description="DUF6570" evidence="1">
    <location>
        <begin position="1"/>
        <end position="114"/>
    </location>
</feature>
<sequence>MDPSRVPIELSRLTNLERFIIARVHPMMSVYSFKGQQYKYGGNVINFVQDVNVIASVLPHKPKDLSAVLVIKRTRMNSTKEFVVRREYVREALLWLEKNHTDYHGICISNGNINELPENGIPDDLPGMGGNEDQQRNDSLFGEQINEDRYDGPPELQDQSFYINEFETVGTIGAIVQPDQQSCIIRALEIIEADQTIIDMPFTGELSLSLCLVLNKLIMLT</sequence>
<accession>A0AAD4S2R9</accession>
<dbReference type="InterPro" id="IPR046700">
    <property type="entry name" value="DUF6570"/>
</dbReference>
<dbReference type="Pfam" id="PF20209">
    <property type="entry name" value="DUF6570"/>
    <property type="match status" value="1"/>
</dbReference>
<proteinExistence type="predicted"/>
<gene>
    <name evidence="2" type="ORF">MKW98_010536</name>
</gene>
<organism evidence="2 3">
    <name type="scientific">Papaver atlanticum</name>
    <dbReference type="NCBI Taxonomy" id="357466"/>
    <lineage>
        <taxon>Eukaryota</taxon>
        <taxon>Viridiplantae</taxon>
        <taxon>Streptophyta</taxon>
        <taxon>Embryophyta</taxon>
        <taxon>Tracheophyta</taxon>
        <taxon>Spermatophyta</taxon>
        <taxon>Magnoliopsida</taxon>
        <taxon>Ranunculales</taxon>
        <taxon>Papaveraceae</taxon>
        <taxon>Papaveroideae</taxon>
        <taxon>Papaver</taxon>
    </lineage>
</organism>
<comment type="caution">
    <text evidence="2">The sequence shown here is derived from an EMBL/GenBank/DDBJ whole genome shotgun (WGS) entry which is preliminary data.</text>
</comment>
<dbReference type="EMBL" id="JAJJMB010014886">
    <property type="protein sequence ID" value="KAI3857122.1"/>
    <property type="molecule type" value="Genomic_DNA"/>
</dbReference>
<name>A0AAD4S2R9_9MAGN</name>